<comment type="caution">
    <text evidence="2">The sequence shown here is derived from an EMBL/GenBank/DDBJ whole genome shotgun (WGS) entry which is preliminary data.</text>
</comment>
<evidence type="ECO:0000313" key="2">
    <source>
        <dbReference type="EMBL" id="MBB6647809.1"/>
    </source>
</evidence>
<dbReference type="Proteomes" id="UP000546257">
    <property type="component" value="Unassembled WGS sequence"/>
</dbReference>
<sequence length="71" mass="7333">MKPAKTKEELDLGPDEAPGADLRAIGGGDGVGNDARYHKLDCPHADTAQVAPVGALRARSGIKAARCCHDP</sequence>
<dbReference type="EMBL" id="JACKXD010000007">
    <property type="protein sequence ID" value="MBB6647809.1"/>
    <property type="molecule type" value="Genomic_DNA"/>
</dbReference>
<accession>A0A7J9SNJ6</accession>
<proteinExistence type="predicted"/>
<gene>
    <name evidence="2" type="ORF">H5V44_16215</name>
</gene>
<evidence type="ECO:0000313" key="3">
    <source>
        <dbReference type="Proteomes" id="UP000546257"/>
    </source>
</evidence>
<feature type="compositionally biased region" description="Basic and acidic residues" evidence="1">
    <location>
        <begin position="1"/>
        <end position="10"/>
    </location>
</feature>
<keyword evidence="3" id="KW-1185">Reference proteome</keyword>
<evidence type="ECO:0000256" key="1">
    <source>
        <dbReference type="SAM" id="MobiDB-lite"/>
    </source>
</evidence>
<feature type="region of interest" description="Disordered" evidence="1">
    <location>
        <begin position="1"/>
        <end position="20"/>
    </location>
</feature>
<name>A0A7J9SNJ6_9EURY</name>
<dbReference type="AlphaFoldDB" id="A0A7J9SNJ6"/>
<reference evidence="2 3" key="1">
    <citation type="submission" date="2020-08" db="EMBL/GenBank/DDBJ databases">
        <authorList>
            <person name="Seo M.-J."/>
        </authorList>
    </citation>
    <scope>NUCLEOTIDE SEQUENCE [LARGE SCALE GENOMIC DNA]</scope>
    <source>
        <strain evidence="2 3">MBLA0160</strain>
    </source>
</reference>
<protein>
    <submittedName>
        <fullName evidence="2">Uncharacterized protein</fullName>
    </submittedName>
</protein>
<dbReference type="RefSeq" id="WP_185194182.1">
    <property type="nucleotide sequence ID" value="NZ_JACKXD010000007.1"/>
</dbReference>
<organism evidence="2 3">
    <name type="scientific">Halobellus ruber</name>
    <dbReference type="NCBI Taxonomy" id="2761102"/>
    <lineage>
        <taxon>Archaea</taxon>
        <taxon>Methanobacteriati</taxon>
        <taxon>Methanobacteriota</taxon>
        <taxon>Stenosarchaea group</taxon>
        <taxon>Halobacteria</taxon>
        <taxon>Halobacteriales</taxon>
        <taxon>Haloferacaceae</taxon>
        <taxon>Halobellus</taxon>
    </lineage>
</organism>